<sequence length="106" mass="11765">MAFIPMHQTAVISPFTGNDPDYNEPQYGADYSLACRFDEGVKLVRNRNGEEVVSVGAFLFDKLADISINDRLTFTNELGTVTTYDPLTISVIRDFSGRPILTEVSV</sequence>
<dbReference type="RefSeq" id="WP_165093773.1">
    <property type="nucleotide sequence ID" value="NZ_JAAKGU010000001.1"/>
</dbReference>
<keyword evidence="2" id="KW-1185">Reference proteome</keyword>
<organism evidence="1 2">
    <name type="scientific">Paenibacillus apii</name>
    <dbReference type="NCBI Taxonomy" id="1850370"/>
    <lineage>
        <taxon>Bacteria</taxon>
        <taxon>Bacillati</taxon>
        <taxon>Bacillota</taxon>
        <taxon>Bacilli</taxon>
        <taxon>Bacillales</taxon>
        <taxon>Paenibacillaceae</taxon>
        <taxon>Paenibacillus</taxon>
    </lineage>
</organism>
<name>A0A6M1PDE4_9BACL</name>
<evidence type="ECO:0000313" key="1">
    <source>
        <dbReference type="EMBL" id="NGM81196.1"/>
    </source>
</evidence>
<dbReference type="Proteomes" id="UP000480151">
    <property type="component" value="Unassembled WGS sequence"/>
</dbReference>
<evidence type="ECO:0000313" key="2">
    <source>
        <dbReference type="Proteomes" id="UP000480151"/>
    </source>
</evidence>
<dbReference type="AlphaFoldDB" id="A0A6M1PDE4"/>
<comment type="caution">
    <text evidence="1">The sequence shown here is derived from an EMBL/GenBank/DDBJ whole genome shotgun (WGS) entry which is preliminary data.</text>
</comment>
<dbReference type="EMBL" id="JAAKGU010000001">
    <property type="protein sequence ID" value="NGM81196.1"/>
    <property type="molecule type" value="Genomic_DNA"/>
</dbReference>
<gene>
    <name evidence="1" type="ORF">G5B47_02085</name>
</gene>
<protein>
    <submittedName>
        <fullName evidence="1">Uncharacterized protein</fullName>
    </submittedName>
</protein>
<reference evidence="1 2" key="1">
    <citation type="submission" date="2020-02" db="EMBL/GenBank/DDBJ databases">
        <authorList>
            <person name="Gao J."/>
            <person name="Sun J."/>
        </authorList>
    </citation>
    <scope>NUCLEOTIDE SEQUENCE [LARGE SCALE GENOMIC DNA]</scope>
    <source>
        <strain evidence="1 2">7124</strain>
    </source>
</reference>
<accession>A0A6M1PDE4</accession>
<proteinExistence type="predicted"/>